<accession>A0ACC1NBA6</accession>
<evidence type="ECO:0000313" key="2">
    <source>
        <dbReference type="Proteomes" id="UP001143910"/>
    </source>
</evidence>
<dbReference type="Proteomes" id="UP001143910">
    <property type="component" value="Unassembled WGS sequence"/>
</dbReference>
<dbReference type="EMBL" id="JANJQO010000647">
    <property type="protein sequence ID" value="KAJ2975906.1"/>
    <property type="molecule type" value="Genomic_DNA"/>
</dbReference>
<comment type="caution">
    <text evidence="1">The sequence shown here is derived from an EMBL/GenBank/DDBJ whole genome shotgun (WGS) entry which is preliminary data.</text>
</comment>
<reference evidence="1" key="1">
    <citation type="submission" date="2022-08" db="EMBL/GenBank/DDBJ databases">
        <title>Genome Sequence of Lecanicillium fungicola.</title>
        <authorList>
            <person name="Buettner E."/>
        </authorList>
    </citation>
    <scope>NUCLEOTIDE SEQUENCE</scope>
    <source>
        <strain evidence="1">Babe33</strain>
    </source>
</reference>
<keyword evidence="2" id="KW-1185">Reference proteome</keyword>
<organism evidence="1 2">
    <name type="scientific">Zarea fungicola</name>
    <dbReference type="NCBI Taxonomy" id="93591"/>
    <lineage>
        <taxon>Eukaryota</taxon>
        <taxon>Fungi</taxon>
        <taxon>Dikarya</taxon>
        <taxon>Ascomycota</taxon>
        <taxon>Pezizomycotina</taxon>
        <taxon>Sordariomycetes</taxon>
        <taxon>Hypocreomycetidae</taxon>
        <taxon>Hypocreales</taxon>
        <taxon>Cordycipitaceae</taxon>
        <taxon>Zarea</taxon>
    </lineage>
</organism>
<evidence type="ECO:0000313" key="1">
    <source>
        <dbReference type="EMBL" id="KAJ2975906.1"/>
    </source>
</evidence>
<gene>
    <name evidence="1" type="ORF">NQ176_g5249</name>
</gene>
<protein>
    <submittedName>
        <fullName evidence="1">Uncharacterized protein</fullName>
    </submittedName>
</protein>
<name>A0ACC1NBA6_9HYPO</name>
<proteinExistence type="predicted"/>
<sequence>MSTTPQPAYLIMLCTEIIDRAELEKYWTTVASTVDGINVQPVITYSRFEKLEGEQNVQGVYMMQFPSFEVAKAWYESPAYKEVCQHRLRGSKYLGILAEAGMAPFAAYAQAIVRFRDYKLTRRLGKGRTSVVFEAQDVVCHETCAVKTLLPAFVLEAVDHEDFRSLFPKFNIADIQYYTAELLKALQFCHAKGVIHRDIRPHNLVINYRAKQQPGASHTVRISLFKAPELLLGYDRYDYSLDMWGVGAILASLVFRREPFFHGIDTVSMLRCIAKTLGTDELCQFVCDYDIELDQGTVEELGNYVKRPWQIFLTDVNENENEKAARDRAMDLIDQLLRYNPSQRLSAEQALQHNFITQEINLALQ</sequence>